<dbReference type="AlphaFoldDB" id="A0A388LIX1"/>
<evidence type="ECO:0000256" key="1">
    <source>
        <dbReference type="SAM" id="MobiDB-lite"/>
    </source>
</evidence>
<proteinExistence type="predicted"/>
<sequence>MKRVGEMQQALLSANYSGPITRGGNCSRLTERSGPIKWSGNLQQRLSSQGVGIEKKGSSTDDAHWKEEGVAVGGGSQVCSGPVKKGVGQLQRGHKIISGLV</sequence>
<protein>
    <submittedName>
        <fullName evidence="2">Uncharacterized protein</fullName>
    </submittedName>
</protein>
<evidence type="ECO:0000313" key="3">
    <source>
        <dbReference type="Proteomes" id="UP000265515"/>
    </source>
</evidence>
<gene>
    <name evidence="2" type="ORF">CBR_g34499</name>
</gene>
<keyword evidence="3" id="KW-1185">Reference proteome</keyword>
<feature type="region of interest" description="Disordered" evidence="1">
    <location>
        <begin position="16"/>
        <end position="41"/>
    </location>
</feature>
<dbReference type="Proteomes" id="UP000265515">
    <property type="component" value="Unassembled WGS sequence"/>
</dbReference>
<organism evidence="2 3">
    <name type="scientific">Chara braunii</name>
    <name type="common">Braun's stonewort</name>
    <dbReference type="NCBI Taxonomy" id="69332"/>
    <lineage>
        <taxon>Eukaryota</taxon>
        <taxon>Viridiplantae</taxon>
        <taxon>Streptophyta</taxon>
        <taxon>Charophyceae</taxon>
        <taxon>Charales</taxon>
        <taxon>Characeae</taxon>
        <taxon>Chara</taxon>
    </lineage>
</organism>
<evidence type="ECO:0000313" key="2">
    <source>
        <dbReference type="EMBL" id="GBG82217.1"/>
    </source>
</evidence>
<comment type="caution">
    <text evidence="2">The sequence shown here is derived from an EMBL/GenBank/DDBJ whole genome shotgun (WGS) entry which is preliminary data.</text>
</comment>
<dbReference type="Gramene" id="GBG82217">
    <property type="protein sequence ID" value="GBG82217"/>
    <property type="gene ID" value="CBR_g34499"/>
</dbReference>
<dbReference type="EMBL" id="BFEA01000400">
    <property type="protein sequence ID" value="GBG82217.1"/>
    <property type="molecule type" value="Genomic_DNA"/>
</dbReference>
<name>A0A388LIX1_CHABU</name>
<accession>A0A388LIX1</accession>
<reference evidence="2 3" key="1">
    <citation type="journal article" date="2018" name="Cell">
        <title>The Chara Genome: Secondary Complexity and Implications for Plant Terrestrialization.</title>
        <authorList>
            <person name="Nishiyama T."/>
            <person name="Sakayama H."/>
            <person name="Vries J.D."/>
            <person name="Buschmann H."/>
            <person name="Saint-Marcoux D."/>
            <person name="Ullrich K.K."/>
            <person name="Haas F.B."/>
            <person name="Vanderstraeten L."/>
            <person name="Becker D."/>
            <person name="Lang D."/>
            <person name="Vosolsobe S."/>
            <person name="Rombauts S."/>
            <person name="Wilhelmsson P.K.I."/>
            <person name="Janitza P."/>
            <person name="Kern R."/>
            <person name="Heyl A."/>
            <person name="Rumpler F."/>
            <person name="Villalobos L.I.A.C."/>
            <person name="Clay J.M."/>
            <person name="Skokan R."/>
            <person name="Toyoda A."/>
            <person name="Suzuki Y."/>
            <person name="Kagoshima H."/>
            <person name="Schijlen E."/>
            <person name="Tajeshwar N."/>
            <person name="Catarino B."/>
            <person name="Hetherington A.J."/>
            <person name="Saltykova A."/>
            <person name="Bonnot C."/>
            <person name="Breuninger H."/>
            <person name="Symeonidi A."/>
            <person name="Radhakrishnan G.V."/>
            <person name="Van Nieuwerburgh F."/>
            <person name="Deforce D."/>
            <person name="Chang C."/>
            <person name="Karol K.G."/>
            <person name="Hedrich R."/>
            <person name="Ulvskov P."/>
            <person name="Glockner G."/>
            <person name="Delwiche C.F."/>
            <person name="Petrasek J."/>
            <person name="Van de Peer Y."/>
            <person name="Friml J."/>
            <person name="Beilby M."/>
            <person name="Dolan L."/>
            <person name="Kohara Y."/>
            <person name="Sugano S."/>
            <person name="Fujiyama A."/>
            <person name="Delaux P.-M."/>
            <person name="Quint M."/>
            <person name="TheiBen G."/>
            <person name="Hagemann M."/>
            <person name="Harholt J."/>
            <person name="Dunand C."/>
            <person name="Zachgo S."/>
            <person name="Langdale J."/>
            <person name="Maumus F."/>
            <person name="Straeten D.V.D."/>
            <person name="Gould S.B."/>
            <person name="Rensing S.A."/>
        </authorList>
    </citation>
    <scope>NUCLEOTIDE SEQUENCE [LARGE SCALE GENOMIC DNA]</scope>
    <source>
        <strain evidence="2 3">S276</strain>
    </source>
</reference>